<accession>A0A1R4HE93</accession>
<protein>
    <submittedName>
        <fullName evidence="1">Uncharacterized protein</fullName>
    </submittedName>
</protein>
<name>A0A1R4HE93_9GAMM</name>
<keyword evidence="2" id="KW-1185">Reference proteome</keyword>
<dbReference type="Proteomes" id="UP000195667">
    <property type="component" value="Unassembled WGS sequence"/>
</dbReference>
<organism evidence="1 2">
    <name type="scientific">Crenothrix polyspora</name>
    <dbReference type="NCBI Taxonomy" id="360316"/>
    <lineage>
        <taxon>Bacteria</taxon>
        <taxon>Pseudomonadati</taxon>
        <taxon>Pseudomonadota</taxon>
        <taxon>Gammaproteobacteria</taxon>
        <taxon>Methylococcales</taxon>
        <taxon>Crenotrichaceae</taxon>
        <taxon>Crenothrix</taxon>
    </lineage>
</organism>
<evidence type="ECO:0000313" key="2">
    <source>
        <dbReference type="Proteomes" id="UP000195667"/>
    </source>
</evidence>
<dbReference type="EMBL" id="FUKI01000127">
    <property type="protein sequence ID" value="SJM94210.1"/>
    <property type="molecule type" value="Genomic_DNA"/>
</dbReference>
<proteinExistence type="predicted"/>
<evidence type="ECO:0000313" key="1">
    <source>
        <dbReference type="EMBL" id="SJM94210.1"/>
    </source>
</evidence>
<sequence length="50" mass="5522">MSKCAVHALTSSARTVAVTVLSWKRCMEQNMTTDVGWNDIRNANTDAPHC</sequence>
<dbReference type="AlphaFoldDB" id="A0A1R4HE93"/>
<reference evidence="2" key="1">
    <citation type="submission" date="2017-02" db="EMBL/GenBank/DDBJ databases">
        <authorList>
            <person name="Daims H."/>
        </authorList>
    </citation>
    <scope>NUCLEOTIDE SEQUENCE [LARGE SCALE GENOMIC DNA]</scope>
</reference>
<gene>
    <name evidence="1" type="ORF">CRENPOLYSF1_500001</name>
</gene>